<name>A0AAQ1RWM4_9FIRM</name>
<proteinExistence type="predicted"/>
<dbReference type="Proteomes" id="UP000184089">
    <property type="component" value="Unassembled WGS sequence"/>
</dbReference>
<gene>
    <name evidence="3" type="ORF">GT747_12035</name>
    <name evidence="4" type="ORF">SAMN05444424_2193</name>
</gene>
<keyword evidence="1" id="KW-0472">Membrane</keyword>
<evidence type="ECO:0000313" key="3">
    <source>
        <dbReference type="EMBL" id="MZL70482.1"/>
    </source>
</evidence>
<dbReference type="Proteomes" id="UP000474718">
    <property type="component" value="Unassembled WGS sequence"/>
</dbReference>
<keyword evidence="4" id="KW-0378">Hydrolase</keyword>
<dbReference type="RefSeq" id="WP_021658115.1">
    <property type="nucleotide sequence ID" value="NZ_FQVY01000003.1"/>
</dbReference>
<feature type="transmembrane region" description="Helical" evidence="1">
    <location>
        <begin position="163"/>
        <end position="181"/>
    </location>
</feature>
<feature type="transmembrane region" description="Helical" evidence="1">
    <location>
        <begin position="78"/>
        <end position="98"/>
    </location>
</feature>
<evidence type="ECO:0000313" key="4">
    <source>
        <dbReference type="EMBL" id="SHG34717.1"/>
    </source>
</evidence>
<keyword evidence="1" id="KW-0812">Transmembrane</keyword>
<dbReference type="Pfam" id="PF01841">
    <property type="entry name" value="Transglut_core"/>
    <property type="match status" value="1"/>
</dbReference>
<dbReference type="InterPro" id="IPR052901">
    <property type="entry name" value="Bact_TGase-like"/>
</dbReference>
<dbReference type="GO" id="GO:0006508">
    <property type="term" value="P:proteolysis"/>
    <property type="evidence" value="ECO:0007669"/>
    <property type="project" value="UniProtKB-KW"/>
</dbReference>
<reference evidence="4" key="2">
    <citation type="submission" date="2016-11" db="EMBL/GenBank/DDBJ databases">
        <authorList>
            <person name="Varghese N."/>
            <person name="Submissions S."/>
        </authorList>
    </citation>
    <scope>NUCLEOTIDE SEQUENCE</scope>
    <source>
        <strain evidence="4">DSM 4029</strain>
    </source>
</reference>
<dbReference type="EMBL" id="WWVX01000008">
    <property type="protein sequence ID" value="MZL70482.1"/>
    <property type="molecule type" value="Genomic_DNA"/>
</dbReference>
<feature type="transmembrane region" description="Helical" evidence="1">
    <location>
        <begin position="105"/>
        <end position="127"/>
    </location>
</feature>
<evidence type="ECO:0000256" key="1">
    <source>
        <dbReference type="SAM" id="Phobius"/>
    </source>
</evidence>
<feature type="transmembrane region" description="Helical" evidence="1">
    <location>
        <begin position="186"/>
        <end position="203"/>
    </location>
</feature>
<evidence type="ECO:0000313" key="6">
    <source>
        <dbReference type="Proteomes" id="UP000474718"/>
    </source>
</evidence>
<evidence type="ECO:0000313" key="5">
    <source>
        <dbReference type="Proteomes" id="UP000184089"/>
    </source>
</evidence>
<accession>A0AAQ1RWM4</accession>
<dbReference type="SMART" id="SM00460">
    <property type="entry name" value="TGc"/>
    <property type="match status" value="1"/>
</dbReference>
<reference evidence="3 6" key="3">
    <citation type="journal article" date="2019" name="Nat. Med.">
        <title>A library of human gut bacterial isolates paired with longitudinal multiomics data enables mechanistic microbiome research.</title>
        <authorList>
            <person name="Poyet M."/>
            <person name="Groussin M."/>
            <person name="Gibbons S.M."/>
            <person name="Avila-Pacheco J."/>
            <person name="Jiang X."/>
            <person name="Kearney S.M."/>
            <person name="Perrotta A.R."/>
            <person name="Berdy B."/>
            <person name="Zhao S."/>
            <person name="Lieberman T.D."/>
            <person name="Swanson P.K."/>
            <person name="Smith M."/>
            <person name="Roesemann S."/>
            <person name="Alexander J.E."/>
            <person name="Rich S.A."/>
            <person name="Livny J."/>
            <person name="Vlamakis H."/>
            <person name="Clish C."/>
            <person name="Bullock K."/>
            <person name="Deik A."/>
            <person name="Scott J."/>
            <person name="Pierce K.A."/>
            <person name="Xavier R.J."/>
            <person name="Alm E.J."/>
        </authorList>
    </citation>
    <scope>NUCLEOTIDE SEQUENCE [LARGE SCALE GENOMIC DNA]</scope>
    <source>
        <strain evidence="3 6">BIOML-A2</strain>
    </source>
</reference>
<evidence type="ECO:0000259" key="2">
    <source>
        <dbReference type="SMART" id="SM00460"/>
    </source>
</evidence>
<feature type="transmembrane region" description="Helical" evidence="1">
    <location>
        <begin position="761"/>
        <end position="782"/>
    </location>
</feature>
<keyword evidence="4" id="KW-0645">Protease</keyword>
<feature type="domain" description="Transglutaminase-like" evidence="2">
    <location>
        <begin position="597"/>
        <end position="691"/>
    </location>
</feature>
<dbReference type="InterPro" id="IPR038765">
    <property type="entry name" value="Papain-like_cys_pep_sf"/>
</dbReference>
<feature type="transmembrane region" description="Helical" evidence="1">
    <location>
        <begin position="209"/>
        <end position="228"/>
    </location>
</feature>
<dbReference type="SUPFAM" id="SSF54001">
    <property type="entry name" value="Cysteine proteinases"/>
    <property type="match status" value="1"/>
</dbReference>
<dbReference type="InterPro" id="IPR021878">
    <property type="entry name" value="TgpA_N"/>
</dbReference>
<keyword evidence="6" id="KW-1185">Reference proteome</keyword>
<dbReference type="PANTHER" id="PTHR42736:SF1">
    <property type="entry name" value="PROTEIN-GLUTAMINE GAMMA-GLUTAMYLTRANSFERASE"/>
    <property type="match status" value="1"/>
</dbReference>
<organism evidence="4 5">
    <name type="scientific">Bittarella massiliensis</name>
    <name type="common">ex Durand et al. 2017</name>
    <dbReference type="NCBI Taxonomy" id="1720313"/>
    <lineage>
        <taxon>Bacteria</taxon>
        <taxon>Bacillati</taxon>
        <taxon>Bacillota</taxon>
        <taxon>Clostridia</taxon>
        <taxon>Eubacteriales</taxon>
        <taxon>Oscillospiraceae</taxon>
        <taxon>Bittarella (ex Durand et al. 2017)</taxon>
    </lineage>
</organism>
<dbReference type="EMBL" id="FQVY01000003">
    <property type="protein sequence ID" value="SHG34717.1"/>
    <property type="molecule type" value="Genomic_DNA"/>
</dbReference>
<feature type="transmembrane region" description="Helical" evidence="1">
    <location>
        <begin position="50"/>
        <end position="72"/>
    </location>
</feature>
<feature type="transmembrane region" description="Helical" evidence="1">
    <location>
        <begin position="268"/>
        <end position="290"/>
    </location>
</feature>
<dbReference type="InterPro" id="IPR002931">
    <property type="entry name" value="Transglutaminase-like"/>
</dbReference>
<dbReference type="AlphaFoldDB" id="A0AAQ1RWM4"/>
<sequence>MKAKKKRGKKPSLLYKLRHPAPLPPLEGDDIVLLRDTSLALERRAPQAKWYVRLFLLGLCTLSFLASFLTLYQLPVSLVSPVALGVCLVGVCLLYTLFKYPLAGTGAVLFAAVSFGLFKSDALFFGFEMFFNRVIELLNWHTFEFLIPYRIPPLYDQPSNERFFVNFALCCILFVIGVAILYRPNIFLYLAATFLPLLPGLFYGLTPSYLPFLLLAASYALVLSLHLATRHPRAKRDFSEKIEKKTRAFRVDYRNYSYRYATALKSGCVLIGLCLCCLAAGGLIISPPLYNSRAFTSFRNGAGHKLSEVSMEKEPSRILSLYRGQLSRLGIWRNYDAANDLMIRTPTLGQSIYLKGYVGGIYRGDRWDTLDEEAEQTGRQAFGSLFSEAETSPQNLPSDYIALCDTIDNPVLKGVYLSHATISVEGLKDTALKQFTYVPYGAVYPWYIGEEIDPSLLLEGEELPERETAQTDLDSTIWTDNNRWAGSYDFDFYTTPNLLGVDMDTPLQEAAQRDRDAAAYARREAAYRRFVYQTYTQVPENIQKVLTDELFTPQALAEAGDLATYTDWVRSYLNEHYHYNPAPGSTPDGQDFVEYFLTQRDSGFATHFASAGAMMLRSAGVPARYVEGYALTPQTLSGRGLEDEKVPIEQPLLGVTALVERRGTMVSGSTMHAWVEIYLDGFGWVPVEMTPYRSIEYDTLPVVDGEVAPPIISGGGGGGAGSGDPSDSIGGGSVTFDGVDDPLSIFDTWRRPLKNAPWTTIVWTGVVWLGGLIAVAAVFLALRRFVRIHRFKRSLETDEPRRNIIRLYRYLLQALDFFSFGYTHAHSYYGMASSIEVAFGDHLEHGEALPIIELVLEAGFSQHQMTPEQFREFLVFVDRFIRSVSKDQNIFKKLSFRFLHALW</sequence>
<comment type="caution">
    <text evidence="4">The sequence shown here is derived from an EMBL/GenBank/DDBJ whole genome shotgun (WGS) entry which is preliminary data.</text>
</comment>
<protein>
    <submittedName>
        <fullName evidence="4">Transglutaminase-like enzyme, putative cysteine protease</fullName>
    </submittedName>
</protein>
<keyword evidence="1" id="KW-1133">Transmembrane helix</keyword>
<dbReference type="Gene3D" id="3.10.620.30">
    <property type="match status" value="1"/>
</dbReference>
<dbReference type="Pfam" id="PF11992">
    <property type="entry name" value="TgpA_N"/>
    <property type="match status" value="1"/>
</dbReference>
<dbReference type="GO" id="GO:0008233">
    <property type="term" value="F:peptidase activity"/>
    <property type="evidence" value="ECO:0007669"/>
    <property type="project" value="UniProtKB-KW"/>
</dbReference>
<dbReference type="PANTHER" id="PTHR42736">
    <property type="entry name" value="PROTEIN-GLUTAMINE GAMMA-GLUTAMYLTRANSFERASE"/>
    <property type="match status" value="1"/>
</dbReference>
<reference evidence="5" key="1">
    <citation type="submission" date="2016-11" db="EMBL/GenBank/DDBJ databases">
        <authorList>
            <person name="Jaros S."/>
            <person name="Januszkiewicz K."/>
            <person name="Wedrychowicz H."/>
        </authorList>
    </citation>
    <scope>NUCLEOTIDE SEQUENCE [LARGE SCALE GENOMIC DNA]</scope>
    <source>
        <strain evidence="5">DSM 4029</strain>
    </source>
</reference>